<reference evidence="2 3" key="1">
    <citation type="submission" date="2024-08" db="EMBL/GenBank/DDBJ databases">
        <title>Oceanimonas smirnovii Genome sequencing and assembly.</title>
        <authorList>
            <person name="Tang B."/>
        </authorList>
    </citation>
    <scope>NUCLEOTIDE SEQUENCE [LARGE SCALE GENOMIC DNA]</scope>
    <source>
        <strain evidence="2 3">OS2020-119</strain>
    </source>
</reference>
<dbReference type="Pfam" id="PF17186">
    <property type="entry name" value="Lipocalin_9"/>
    <property type="match status" value="1"/>
</dbReference>
<dbReference type="InterPro" id="IPR010791">
    <property type="entry name" value="AttH_dom"/>
</dbReference>
<dbReference type="Gene3D" id="2.40.370.10">
    <property type="entry name" value="AttH-like domain"/>
    <property type="match status" value="2"/>
</dbReference>
<dbReference type="Pfam" id="PF07143">
    <property type="entry name" value="CrtC"/>
    <property type="match status" value="1"/>
</dbReference>
<keyword evidence="3" id="KW-1185">Reference proteome</keyword>
<protein>
    <submittedName>
        <fullName evidence="2">Lipocalin-like domain-containing protein</fullName>
    </submittedName>
</protein>
<evidence type="ECO:0000313" key="2">
    <source>
        <dbReference type="EMBL" id="MFH7566036.1"/>
    </source>
</evidence>
<evidence type="ECO:0000313" key="3">
    <source>
        <dbReference type="Proteomes" id="UP001610706"/>
    </source>
</evidence>
<dbReference type="PANTHER" id="PTHR38591:SF1">
    <property type="entry name" value="BLL1000 PROTEIN"/>
    <property type="match status" value="1"/>
</dbReference>
<dbReference type="PANTHER" id="PTHR38591">
    <property type="entry name" value="HYDROLASE"/>
    <property type="match status" value="1"/>
</dbReference>
<evidence type="ECO:0000259" key="1">
    <source>
        <dbReference type="Pfam" id="PF07143"/>
    </source>
</evidence>
<dbReference type="Proteomes" id="UP001610706">
    <property type="component" value="Unassembled WGS sequence"/>
</dbReference>
<gene>
    <name evidence="2" type="ORF">AB9R89_11955</name>
</gene>
<dbReference type="EMBL" id="JBGFTR010000019">
    <property type="protein sequence ID" value="MFH7566036.1"/>
    <property type="molecule type" value="Genomic_DNA"/>
</dbReference>
<comment type="caution">
    <text evidence="2">The sequence shown here is derived from an EMBL/GenBank/DDBJ whole genome shotgun (WGS) entry which is preliminary data.</text>
</comment>
<sequence length="365" mass="40153">MSGCDAGRETTANDAGFAGLGAASEGYTQAHAGMSLNFPADDGPHTGFRIEWWYLTANLEDERGEPLGLQWTLFRQAQQPVNTATPDGPWAAQQIWMAHMALSRGEQHRVAERFARGTDVVRADHQAGVIAKPFRAWLDNWQLESLGTTEDALDRLQLSAEAKDGQGDFGYELTLEASGPLVRHGIKGFSQKSANGQGSMYYSQPFYRASGRVWLNGESVSVNGEAWLEREWSSQLLSKKQSGWDWFSLHLNSGHKLMAFRLRGGGDNHSDYLSGSWISPDGEVMPLSAESITLTPLKNAGVAGRHVPVHWRLTLPEQQLTLSVSAHHPNRWMHTSVPYWEGAVSVTDADSGAPLGRGYLEMTGY</sequence>
<dbReference type="SUPFAM" id="SSF159245">
    <property type="entry name" value="AttH-like"/>
    <property type="match status" value="1"/>
</dbReference>
<organism evidence="2 3">
    <name type="scientific">Oceanimonas smirnovii</name>
    <dbReference type="NCBI Taxonomy" id="264574"/>
    <lineage>
        <taxon>Bacteria</taxon>
        <taxon>Pseudomonadati</taxon>
        <taxon>Pseudomonadota</taxon>
        <taxon>Gammaproteobacteria</taxon>
        <taxon>Aeromonadales</taxon>
        <taxon>Aeromonadaceae</taxon>
        <taxon>Oceanimonas</taxon>
    </lineage>
</organism>
<feature type="domain" description="AttH" evidence="1">
    <location>
        <begin position="50"/>
        <end position="234"/>
    </location>
</feature>
<accession>A0ABW7P3G7</accession>
<dbReference type="InterPro" id="IPR023374">
    <property type="entry name" value="AttH-like_dom_sf"/>
</dbReference>
<proteinExistence type="predicted"/>
<name>A0ABW7P3G7_9GAMM</name>